<dbReference type="AlphaFoldDB" id="A0A914W0B7"/>
<evidence type="ECO:0000313" key="2">
    <source>
        <dbReference type="Proteomes" id="UP000887566"/>
    </source>
</evidence>
<proteinExistence type="predicted"/>
<name>A0A914W0B7_9BILA</name>
<accession>A0A914W0B7</accession>
<feature type="transmembrane region" description="Helical" evidence="1">
    <location>
        <begin position="27"/>
        <end position="50"/>
    </location>
</feature>
<reference evidence="3" key="1">
    <citation type="submission" date="2022-11" db="UniProtKB">
        <authorList>
            <consortium name="WormBaseParasite"/>
        </authorList>
    </citation>
    <scope>IDENTIFICATION</scope>
</reference>
<feature type="transmembrane region" description="Helical" evidence="1">
    <location>
        <begin position="137"/>
        <end position="160"/>
    </location>
</feature>
<keyword evidence="1" id="KW-0472">Membrane</keyword>
<dbReference type="Proteomes" id="UP000887566">
    <property type="component" value="Unplaced"/>
</dbReference>
<feature type="transmembrane region" description="Helical" evidence="1">
    <location>
        <begin position="104"/>
        <end position="125"/>
    </location>
</feature>
<evidence type="ECO:0000256" key="1">
    <source>
        <dbReference type="SAM" id="Phobius"/>
    </source>
</evidence>
<keyword evidence="2" id="KW-1185">Reference proteome</keyword>
<keyword evidence="1" id="KW-1133">Transmembrane helix</keyword>
<evidence type="ECO:0000313" key="3">
    <source>
        <dbReference type="WBParaSite" id="PSAMB.scaffold284size59213.g4346.t1"/>
    </source>
</evidence>
<protein>
    <submittedName>
        <fullName evidence="3">Uncharacterized protein</fullName>
    </submittedName>
</protein>
<organism evidence="2 3">
    <name type="scientific">Plectus sambesii</name>
    <dbReference type="NCBI Taxonomy" id="2011161"/>
    <lineage>
        <taxon>Eukaryota</taxon>
        <taxon>Metazoa</taxon>
        <taxon>Ecdysozoa</taxon>
        <taxon>Nematoda</taxon>
        <taxon>Chromadorea</taxon>
        <taxon>Plectida</taxon>
        <taxon>Plectina</taxon>
        <taxon>Plectoidea</taxon>
        <taxon>Plectidae</taxon>
        <taxon>Plectus</taxon>
    </lineage>
</organism>
<feature type="transmembrane region" description="Helical" evidence="1">
    <location>
        <begin position="70"/>
        <end position="92"/>
    </location>
</feature>
<dbReference type="WBParaSite" id="PSAMB.scaffold284size59213.g4346.t1">
    <property type="protein sequence ID" value="PSAMB.scaffold284size59213.g4346.t1"/>
    <property type="gene ID" value="PSAMB.scaffold284size59213.g4346"/>
</dbReference>
<sequence length="223" mass="24830">MSTLALFNDKTEPMCLCGWLRVTTGTLCITIAEVLILCHSLIFTFTNYTAGADKYAHFNPVFSPVVKFEYLLPFLIIQIAWLATGLLQLIGIKAPLPYMIVPHLIVLLVGIVGGAAIFGAALYNIEKLNTEINWQLTLALSICIAVVSIEVYFIWVKWLCFRHLIRKKQTVAAEQMYLAAAVKLQPPNWDSRVSSAVSYSRRSTMPITDAVRIKDQSAIIAPP</sequence>
<keyword evidence="1" id="KW-0812">Transmembrane</keyword>